<gene>
    <name evidence="1" type="ORF">TNCT_353031</name>
</gene>
<keyword evidence="2" id="KW-1185">Reference proteome</keyword>
<dbReference type="Proteomes" id="UP000887116">
    <property type="component" value="Unassembled WGS sequence"/>
</dbReference>
<accession>A0A8X6ISC0</accession>
<evidence type="ECO:0000313" key="2">
    <source>
        <dbReference type="Proteomes" id="UP000887116"/>
    </source>
</evidence>
<sequence length="124" mass="14571">MRFTAVLYKVNYHRHFQRVWKRQSRLQATNLEIPEVLKEMGVPIKDAKEILTETQRFNFKNYLKVSFKKAPGNQVAMVRKLWSMLCLHLLCLGCDTTKDHQVERPILIEAIVTQNTDIDTVLEV</sequence>
<organism evidence="1 2">
    <name type="scientific">Trichonephila clavata</name>
    <name type="common">Joro spider</name>
    <name type="synonym">Nephila clavata</name>
    <dbReference type="NCBI Taxonomy" id="2740835"/>
    <lineage>
        <taxon>Eukaryota</taxon>
        <taxon>Metazoa</taxon>
        <taxon>Ecdysozoa</taxon>
        <taxon>Arthropoda</taxon>
        <taxon>Chelicerata</taxon>
        <taxon>Arachnida</taxon>
        <taxon>Araneae</taxon>
        <taxon>Araneomorphae</taxon>
        <taxon>Entelegynae</taxon>
        <taxon>Araneoidea</taxon>
        <taxon>Nephilidae</taxon>
        <taxon>Trichonephila</taxon>
    </lineage>
</organism>
<dbReference type="OrthoDB" id="5835618at2759"/>
<reference evidence="1" key="1">
    <citation type="submission" date="2020-07" db="EMBL/GenBank/DDBJ databases">
        <title>Multicomponent nature underlies the extraordinary mechanical properties of spider dragline silk.</title>
        <authorList>
            <person name="Kono N."/>
            <person name="Nakamura H."/>
            <person name="Mori M."/>
            <person name="Yoshida Y."/>
            <person name="Ohtoshi R."/>
            <person name="Malay A.D."/>
            <person name="Moran D.A.P."/>
            <person name="Tomita M."/>
            <person name="Numata K."/>
            <person name="Arakawa K."/>
        </authorList>
    </citation>
    <scope>NUCLEOTIDE SEQUENCE</scope>
</reference>
<name>A0A8X6ISC0_TRICU</name>
<evidence type="ECO:0000313" key="1">
    <source>
        <dbReference type="EMBL" id="GFR10185.1"/>
    </source>
</evidence>
<dbReference type="AlphaFoldDB" id="A0A8X6ISC0"/>
<protein>
    <submittedName>
        <fullName evidence="1">Uncharacterized protein</fullName>
    </submittedName>
</protein>
<comment type="caution">
    <text evidence="1">The sequence shown here is derived from an EMBL/GenBank/DDBJ whole genome shotgun (WGS) entry which is preliminary data.</text>
</comment>
<proteinExistence type="predicted"/>
<dbReference type="EMBL" id="BMAO01016660">
    <property type="protein sequence ID" value="GFR10185.1"/>
    <property type="molecule type" value="Genomic_DNA"/>
</dbReference>